<dbReference type="RefSeq" id="WP_201676962.1">
    <property type="nucleotide sequence ID" value="NZ_JAEQNE010000008.1"/>
</dbReference>
<keyword evidence="2" id="KW-1185">Reference proteome</keyword>
<evidence type="ECO:0000313" key="2">
    <source>
        <dbReference type="Proteomes" id="UP000599109"/>
    </source>
</evidence>
<protein>
    <submittedName>
        <fullName evidence="1">DUF1877 family protein</fullName>
    </submittedName>
</protein>
<proteinExistence type="predicted"/>
<comment type="caution">
    <text evidence="1">The sequence shown here is derived from an EMBL/GenBank/DDBJ whole genome shotgun (WGS) entry which is preliminary data.</text>
</comment>
<dbReference type="InterPro" id="IPR015068">
    <property type="entry name" value="DUF1877"/>
</dbReference>
<gene>
    <name evidence="1" type="ORF">JJ685_24310</name>
</gene>
<dbReference type="Gene3D" id="3.40.1760.10">
    <property type="entry name" value="YfbM-like super family"/>
    <property type="match status" value="1"/>
</dbReference>
<organism evidence="1 2">
    <name type="scientific">Ramlibacter monticola</name>
    <dbReference type="NCBI Taxonomy" id="1926872"/>
    <lineage>
        <taxon>Bacteria</taxon>
        <taxon>Pseudomonadati</taxon>
        <taxon>Pseudomonadota</taxon>
        <taxon>Betaproteobacteria</taxon>
        <taxon>Burkholderiales</taxon>
        <taxon>Comamonadaceae</taxon>
        <taxon>Ramlibacter</taxon>
    </lineage>
</organism>
<dbReference type="EMBL" id="JAEQNE010000008">
    <property type="protein sequence ID" value="MBL0394285.1"/>
    <property type="molecule type" value="Genomic_DNA"/>
</dbReference>
<name>A0A936Z635_9BURK</name>
<dbReference type="SUPFAM" id="SSF111069">
    <property type="entry name" value="Hypothetical protein yfbM"/>
    <property type="match status" value="1"/>
</dbReference>
<accession>A0A936Z635</accession>
<dbReference type="Pfam" id="PF08974">
    <property type="entry name" value="DUF1877"/>
    <property type="match status" value="2"/>
</dbReference>
<dbReference type="AlphaFoldDB" id="A0A936Z635"/>
<sequence>MSIIAYYVHVDDAQLQALREQPALVWDIRSDPRFASAVLFDIDKDYDVLAWLVSAKKRKEQAQQVASYRAIDRERESGSDYDKAEFSRVLNEELQKLGVPPEDTNAIPTDPALEAIEGRGTESQRDPKINFGLGSARHFRPDEVRKLSEAVDGVTEADLRKSFNRAEMAKFDVGGMGWLEEEDSVLDEFLIPAFRKLQAFYRQAANSGHHVLVIYQ</sequence>
<reference evidence="1 2" key="1">
    <citation type="journal article" date="2017" name="Int. J. Syst. Evol. Microbiol.">
        <title>Ramlibacter monticola sp. nov., isolated from forest soil.</title>
        <authorList>
            <person name="Chaudhary D.K."/>
            <person name="Kim J."/>
        </authorList>
    </citation>
    <scope>NUCLEOTIDE SEQUENCE [LARGE SCALE GENOMIC DNA]</scope>
    <source>
        <strain evidence="1 2">KACC 19175</strain>
    </source>
</reference>
<dbReference type="Proteomes" id="UP000599109">
    <property type="component" value="Unassembled WGS sequence"/>
</dbReference>
<evidence type="ECO:0000313" key="1">
    <source>
        <dbReference type="EMBL" id="MBL0394285.1"/>
    </source>
</evidence>
<dbReference type="InterPro" id="IPR035944">
    <property type="entry name" value="YfbM-like_sf"/>
</dbReference>